<evidence type="ECO:0000313" key="4">
    <source>
        <dbReference type="Proteomes" id="UP001169063"/>
    </source>
</evidence>
<dbReference type="NCBIfam" id="TIGR04409">
    <property type="entry name" value="LptC_YrbK"/>
    <property type="match status" value="1"/>
</dbReference>
<keyword evidence="4" id="KW-1185">Reference proteome</keyword>
<dbReference type="RefSeq" id="WP_302108307.1">
    <property type="nucleotide sequence ID" value="NZ_JAUKTR010000001.1"/>
</dbReference>
<feature type="region of interest" description="Disordered" evidence="1">
    <location>
        <begin position="1"/>
        <end position="24"/>
    </location>
</feature>
<accession>A0ABT8SH37</accession>
<sequence>MNDVIRPAFDDSFDPSGGLSSERAAESRKAAAAVRQWRRRARIVRLARRALPLSIGLIVLLLVGVAAMRTFQAAQAENEAQRASATLVNARFYGQDRQGRAFLIGAATARQMLGAVQGPVALEQPTLEIGRDQPDPTRVRADRGVYDQRTGILTLHDDVRINEGGQGFEFRTQTAVVDTRTGVVSGRSPVEGQGPMGSISASSYAIYDQGARIVFRGSGDNKVRATINDP</sequence>
<dbReference type="InterPro" id="IPR026265">
    <property type="entry name" value="LptC"/>
</dbReference>
<dbReference type="InterPro" id="IPR010664">
    <property type="entry name" value="LipoPS_assembly_LptC-rel"/>
</dbReference>
<dbReference type="EMBL" id="JAUKTR010000001">
    <property type="protein sequence ID" value="MDO1557876.1"/>
    <property type="molecule type" value="Genomic_DNA"/>
</dbReference>
<keyword evidence="2" id="KW-1133">Transmembrane helix</keyword>
<reference evidence="3" key="1">
    <citation type="submission" date="2023-07" db="EMBL/GenBank/DDBJ databases">
        <title>Brevundimonas soil sp. nov., isolated from the soil of chemical plant.</title>
        <authorList>
            <person name="Wu N."/>
        </authorList>
    </citation>
    <scope>NUCLEOTIDE SEQUENCE</scope>
    <source>
        <strain evidence="3">XZ-24</strain>
    </source>
</reference>
<keyword evidence="2" id="KW-0812">Transmembrane</keyword>
<keyword evidence="2" id="KW-0472">Membrane</keyword>
<protein>
    <submittedName>
        <fullName evidence="3">LPS export ABC transporter periplasmic protein LptC</fullName>
    </submittedName>
</protein>
<dbReference type="Proteomes" id="UP001169063">
    <property type="component" value="Unassembled WGS sequence"/>
</dbReference>
<evidence type="ECO:0000256" key="2">
    <source>
        <dbReference type="SAM" id="Phobius"/>
    </source>
</evidence>
<dbReference type="Pfam" id="PF06835">
    <property type="entry name" value="LptC"/>
    <property type="match status" value="1"/>
</dbReference>
<feature type="transmembrane region" description="Helical" evidence="2">
    <location>
        <begin position="46"/>
        <end position="68"/>
    </location>
</feature>
<dbReference type="Gene3D" id="2.60.450.10">
    <property type="entry name" value="Lipopolysaccharide (LPS) transport protein A like domain"/>
    <property type="match status" value="1"/>
</dbReference>
<organism evidence="3 4">
    <name type="scientific">Peiella sedimenti</name>
    <dbReference type="NCBI Taxonomy" id="3061083"/>
    <lineage>
        <taxon>Bacteria</taxon>
        <taxon>Pseudomonadati</taxon>
        <taxon>Pseudomonadota</taxon>
        <taxon>Alphaproteobacteria</taxon>
        <taxon>Caulobacterales</taxon>
        <taxon>Caulobacteraceae</taxon>
        <taxon>Peiella</taxon>
    </lineage>
</organism>
<evidence type="ECO:0000256" key="1">
    <source>
        <dbReference type="SAM" id="MobiDB-lite"/>
    </source>
</evidence>
<proteinExistence type="predicted"/>
<gene>
    <name evidence="3" type="primary">lptC</name>
    <name evidence="3" type="ORF">Q0812_00355</name>
</gene>
<comment type="caution">
    <text evidence="3">The sequence shown here is derived from an EMBL/GenBank/DDBJ whole genome shotgun (WGS) entry which is preliminary data.</text>
</comment>
<evidence type="ECO:0000313" key="3">
    <source>
        <dbReference type="EMBL" id="MDO1557876.1"/>
    </source>
</evidence>
<name>A0ABT8SH37_9CAUL</name>